<dbReference type="PROSITE" id="PS50157">
    <property type="entry name" value="ZINC_FINGER_C2H2_2"/>
    <property type="match status" value="7"/>
</dbReference>
<dbReference type="InterPro" id="IPR036236">
    <property type="entry name" value="Znf_C2H2_sf"/>
</dbReference>
<keyword evidence="2" id="KW-0677">Repeat</keyword>
<feature type="region of interest" description="Disordered" evidence="6">
    <location>
        <begin position="444"/>
        <end position="470"/>
    </location>
</feature>
<dbReference type="PANTHER" id="PTHR24408:SF58">
    <property type="entry name" value="TRANSCRIPTION FACTOR (TFIIIA), PUTATIVE (AFU_ORTHOLOGUE AFUA_1G05150)-RELATED"/>
    <property type="match status" value="1"/>
</dbReference>
<feature type="domain" description="C2H2-type" evidence="7">
    <location>
        <begin position="268"/>
        <end position="296"/>
    </location>
</feature>
<reference evidence="8 9" key="1">
    <citation type="submission" date="2015-12" db="EMBL/GenBank/DDBJ databases">
        <title>The genome of Folsomia candida.</title>
        <authorList>
            <person name="Faddeeva A."/>
            <person name="Derks M.F."/>
            <person name="Anvar Y."/>
            <person name="Smit S."/>
            <person name="Van Straalen N."/>
            <person name="Roelofs D."/>
        </authorList>
    </citation>
    <scope>NUCLEOTIDE SEQUENCE [LARGE SCALE GENOMIC DNA]</scope>
    <source>
        <strain evidence="8 9">VU population</strain>
        <tissue evidence="8">Whole body</tissue>
    </source>
</reference>
<evidence type="ECO:0000256" key="1">
    <source>
        <dbReference type="ARBA" id="ARBA00022723"/>
    </source>
</evidence>
<feature type="domain" description="C2H2-type" evidence="7">
    <location>
        <begin position="115"/>
        <end position="142"/>
    </location>
</feature>
<dbReference type="PANTHER" id="PTHR24408">
    <property type="entry name" value="ZINC FINGER PROTEIN"/>
    <property type="match status" value="1"/>
</dbReference>
<dbReference type="GO" id="GO:0000981">
    <property type="term" value="F:DNA-binding transcription factor activity, RNA polymerase II-specific"/>
    <property type="evidence" value="ECO:0007669"/>
    <property type="project" value="TreeGrafter"/>
</dbReference>
<dbReference type="InterPro" id="IPR013087">
    <property type="entry name" value="Znf_C2H2_type"/>
</dbReference>
<evidence type="ECO:0000256" key="2">
    <source>
        <dbReference type="ARBA" id="ARBA00022737"/>
    </source>
</evidence>
<dbReference type="GO" id="GO:0005634">
    <property type="term" value="C:nucleus"/>
    <property type="evidence" value="ECO:0007669"/>
    <property type="project" value="TreeGrafter"/>
</dbReference>
<keyword evidence="9" id="KW-1185">Reference proteome</keyword>
<keyword evidence="4" id="KW-0862">Zinc</keyword>
<feature type="domain" description="C2H2-type" evidence="7">
    <location>
        <begin position="532"/>
        <end position="560"/>
    </location>
</feature>
<evidence type="ECO:0000256" key="4">
    <source>
        <dbReference type="ARBA" id="ARBA00022833"/>
    </source>
</evidence>
<name>A0A226D3E4_FOLCA</name>
<evidence type="ECO:0000256" key="6">
    <source>
        <dbReference type="SAM" id="MobiDB-lite"/>
    </source>
</evidence>
<dbReference type="GO" id="GO:0043565">
    <property type="term" value="F:sequence-specific DNA binding"/>
    <property type="evidence" value="ECO:0007669"/>
    <property type="project" value="TreeGrafter"/>
</dbReference>
<feature type="domain" description="C2H2-type" evidence="7">
    <location>
        <begin position="204"/>
        <end position="231"/>
    </location>
</feature>
<dbReference type="EMBL" id="LNIX01000039">
    <property type="protein sequence ID" value="OXA39394.1"/>
    <property type="molecule type" value="Genomic_DNA"/>
</dbReference>
<proteinExistence type="predicted"/>
<dbReference type="OrthoDB" id="6077919at2759"/>
<accession>A0A226D3E4</accession>
<feature type="domain" description="C2H2-type" evidence="7">
    <location>
        <begin position="398"/>
        <end position="421"/>
    </location>
</feature>
<dbReference type="Pfam" id="PF12874">
    <property type="entry name" value="zf-met"/>
    <property type="match status" value="1"/>
</dbReference>
<evidence type="ECO:0000313" key="9">
    <source>
        <dbReference type="Proteomes" id="UP000198287"/>
    </source>
</evidence>
<dbReference type="SMART" id="SM00355">
    <property type="entry name" value="ZnF_C2H2"/>
    <property type="match status" value="11"/>
</dbReference>
<dbReference type="Proteomes" id="UP000198287">
    <property type="component" value="Unassembled WGS sequence"/>
</dbReference>
<gene>
    <name evidence="8" type="ORF">Fcan01_25982</name>
</gene>
<keyword evidence="3 5" id="KW-0863">Zinc-finger</keyword>
<feature type="domain" description="C2H2-type" evidence="7">
    <location>
        <begin position="427"/>
        <end position="455"/>
    </location>
</feature>
<dbReference type="GO" id="GO:0008270">
    <property type="term" value="F:zinc ion binding"/>
    <property type="evidence" value="ECO:0007669"/>
    <property type="project" value="UniProtKB-KW"/>
</dbReference>
<dbReference type="SUPFAM" id="SSF57667">
    <property type="entry name" value="beta-beta-alpha zinc fingers"/>
    <property type="match status" value="3"/>
</dbReference>
<evidence type="ECO:0000256" key="5">
    <source>
        <dbReference type="PROSITE-ProRule" id="PRU00042"/>
    </source>
</evidence>
<protein>
    <submittedName>
        <fullName evidence="8">Zinc finger protein 62</fullName>
    </submittedName>
</protein>
<organism evidence="8 9">
    <name type="scientific">Folsomia candida</name>
    <name type="common">Springtail</name>
    <dbReference type="NCBI Taxonomy" id="158441"/>
    <lineage>
        <taxon>Eukaryota</taxon>
        <taxon>Metazoa</taxon>
        <taxon>Ecdysozoa</taxon>
        <taxon>Arthropoda</taxon>
        <taxon>Hexapoda</taxon>
        <taxon>Collembola</taxon>
        <taxon>Entomobryomorpha</taxon>
        <taxon>Isotomoidea</taxon>
        <taxon>Isotomidae</taxon>
        <taxon>Proisotominae</taxon>
        <taxon>Folsomia</taxon>
    </lineage>
</organism>
<keyword evidence="1" id="KW-0479">Metal-binding</keyword>
<dbReference type="AlphaFoldDB" id="A0A226D3E4"/>
<sequence length="634" mass="73390">MSNYDNCFVWKCAICGANFPHEPGIALHILEEHDINILLWDEVKLDTLRIILPERPKFWTRVESWEDIGANDEIEIKEEIFIADTEEFDTDEGNDDNNAVSGDKPFPNFDLSNEQPCYIYGINFATKKDLATHRKTHNGQRPFTCDKCPKTYASWVMCEMHKLRHTPEWSELENDSKKLANFRRNFTLERRKWRMKYYKPPKLHECPHCGKTFKWASNLRHHIAGHGNDRSFICTTCSSRYRNSYSLRMHIASANCSKVILTSFSRPFQCELCLVRVKTEKLLRSHRKTVHGINPPPPLRCRTRVPNVPTWRAARPISRIIETSIPVCDRIGARRKYLVKHVKTCAKARECGLSVKFVAEKKTGVAAPGGINCPACGKQYKYFSDLERHQRTHDTERWKCDICGVGFRYKLGVEMHRREFHKEMLVAQCPECGERYKDKNGVNNHQQKVHGKKGPIQKLRQVRHGDEGNKPIMERGELISEEVEIETCQEMGSHRCTYNTEKRKCDICGVGFRDKIGVEQHRGEFHKEALFAECPDCGERYKDEISLNSPQQKIHPGEESIGRGVVNVITRFIATGTVVNRQRSGRPQAIMARQDKKIVELANRDRRITLEKLAKSVKNNYQIDACSKSIKKRH</sequence>
<evidence type="ECO:0000259" key="7">
    <source>
        <dbReference type="PROSITE" id="PS50157"/>
    </source>
</evidence>
<feature type="domain" description="C2H2-type" evidence="7">
    <location>
        <begin position="371"/>
        <end position="398"/>
    </location>
</feature>
<comment type="caution">
    <text evidence="8">The sequence shown here is derived from an EMBL/GenBank/DDBJ whole genome shotgun (WGS) entry which is preliminary data.</text>
</comment>
<evidence type="ECO:0000313" key="8">
    <source>
        <dbReference type="EMBL" id="OXA39394.1"/>
    </source>
</evidence>
<evidence type="ECO:0000256" key="3">
    <source>
        <dbReference type="ARBA" id="ARBA00022771"/>
    </source>
</evidence>
<dbReference type="Pfam" id="PF00096">
    <property type="entry name" value="zf-C2H2"/>
    <property type="match status" value="3"/>
</dbReference>
<dbReference type="Gene3D" id="3.30.160.60">
    <property type="entry name" value="Classic Zinc Finger"/>
    <property type="match status" value="5"/>
</dbReference>
<dbReference type="PROSITE" id="PS00028">
    <property type="entry name" value="ZINC_FINGER_C2H2_1"/>
    <property type="match status" value="8"/>
</dbReference>